<dbReference type="AlphaFoldDB" id="A0AAD3NTZ3"/>
<sequence>MAPILKHTTDPVPTDAILIAPEAPPKKLWEETGQSIYVTCSHPAKGGGTTHPTSFPPKFPGPPPSPPKFPPVLFHCGWEPLQLSRSTLTIINVLRTDASLASV</sequence>
<accession>A0AAD3NTZ3</accession>
<reference evidence="2" key="1">
    <citation type="submission" date="2022-12" db="EMBL/GenBank/DDBJ databases">
        <title>Chromosome-Level Genome Assembly of Japanese Cedar (Cryptomeriajaponica D. Don).</title>
        <authorList>
            <person name="Fujino T."/>
            <person name="Yamaguchi K."/>
            <person name="Yokoyama T."/>
            <person name="Hamanaka T."/>
            <person name="Harazono Y."/>
            <person name="Kamada H."/>
            <person name="Kobayashi W."/>
            <person name="Ujino-Ihara T."/>
            <person name="Uchiyama K."/>
            <person name="Matsumoto A."/>
            <person name="Izuno A."/>
            <person name="Tsumura Y."/>
            <person name="Toyoda A."/>
            <person name="Shigenobu S."/>
            <person name="Moriguchi Y."/>
            <person name="Ueno S."/>
            <person name="Kasahara M."/>
        </authorList>
    </citation>
    <scope>NUCLEOTIDE SEQUENCE</scope>
</reference>
<proteinExistence type="predicted"/>
<gene>
    <name evidence="2" type="ORF">SUGI_1480220</name>
</gene>
<dbReference type="Proteomes" id="UP001234787">
    <property type="component" value="Unassembled WGS sequence"/>
</dbReference>
<feature type="compositionally biased region" description="Pro residues" evidence="1">
    <location>
        <begin position="54"/>
        <end position="66"/>
    </location>
</feature>
<protein>
    <submittedName>
        <fullName evidence="2">Uncharacterized protein</fullName>
    </submittedName>
</protein>
<name>A0AAD3NTZ3_CRYJA</name>
<comment type="caution">
    <text evidence="2">The sequence shown here is derived from an EMBL/GenBank/DDBJ whole genome shotgun (WGS) entry which is preliminary data.</text>
</comment>
<dbReference type="EMBL" id="BSEH01000569">
    <property type="protein sequence ID" value="GLJ58843.1"/>
    <property type="molecule type" value="Genomic_DNA"/>
</dbReference>
<evidence type="ECO:0000313" key="2">
    <source>
        <dbReference type="EMBL" id="GLJ58843.1"/>
    </source>
</evidence>
<keyword evidence="3" id="KW-1185">Reference proteome</keyword>
<feature type="region of interest" description="Disordered" evidence="1">
    <location>
        <begin position="41"/>
        <end position="66"/>
    </location>
</feature>
<evidence type="ECO:0000256" key="1">
    <source>
        <dbReference type="SAM" id="MobiDB-lite"/>
    </source>
</evidence>
<evidence type="ECO:0000313" key="3">
    <source>
        <dbReference type="Proteomes" id="UP001234787"/>
    </source>
</evidence>
<organism evidence="2 3">
    <name type="scientific">Cryptomeria japonica</name>
    <name type="common">Japanese cedar</name>
    <name type="synonym">Cupressus japonica</name>
    <dbReference type="NCBI Taxonomy" id="3369"/>
    <lineage>
        <taxon>Eukaryota</taxon>
        <taxon>Viridiplantae</taxon>
        <taxon>Streptophyta</taxon>
        <taxon>Embryophyta</taxon>
        <taxon>Tracheophyta</taxon>
        <taxon>Spermatophyta</taxon>
        <taxon>Pinopsida</taxon>
        <taxon>Pinidae</taxon>
        <taxon>Conifers II</taxon>
        <taxon>Cupressales</taxon>
        <taxon>Cupressaceae</taxon>
        <taxon>Cryptomeria</taxon>
    </lineage>
</organism>